<keyword evidence="3" id="KW-0812">Transmembrane</keyword>
<feature type="compositionally biased region" description="Polar residues" evidence="2">
    <location>
        <begin position="195"/>
        <end position="219"/>
    </location>
</feature>
<feature type="transmembrane region" description="Helical" evidence="3">
    <location>
        <begin position="12"/>
        <end position="32"/>
    </location>
</feature>
<keyword evidence="3" id="KW-1133">Transmembrane helix</keyword>
<dbReference type="Gene3D" id="1.10.287.1490">
    <property type="match status" value="1"/>
</dbReference>
<evidence type="ECO:0000256" key="3">
    <source>
        <dbReference type="SAM" id="Phobius"/>
    </source>
</evidence>
<organism evidence="4 5">
    <name type="scientific">Devosia aurantiaca</name>
    <dbReference type="NCBI Taxonomy" id="2714858"/>
    <lineage>
        <taxon>Bacteria</taxon>
        <taxon>Pseudomonadati</taxon>
        <taxon>Pseudomonadota</taxon>
        <taxon>Alphaproteobacteria</taxon>
        <taxon>Hyphomicrobiales</taxon>
        <taxon>Devosiaceae</taxon>
        <taxon>Devosia</taxon>
    </lineage>
</organism>
<protein>
    <recommendedName>
        <fullName evidence="6">Chromosome partitioning protein ParA</fullName>
    </recommendedName>
</protein>
<feature type="coiled-coil region" evidence="1">
    <location>
        <begin position="62"/>
        <end position="96"/>
    </location>
</feature>
<evidence type="ECO:0000256" key="1">
    <source>
        <dbReference type="SAM" id="Coils"/>
    </source>
</evidence>
<sequence length="392" mass="42217">MPNMSQRLREPLVLTILVLAIAGWLAFLAVWINSSGQSSNLQNQVSTLTSERDSLRGDLTLREQSDGALADVEAELATLQQQRDEAAAALETANTDLDARRSELDTTTQDLATRRSEAGAFEEDLASATAQTEELAARQAALQAEISSSNQQLLDVGTRLEEARRQEETAAASLAKIAEEAAAATASLAETQSELQSSRNELNTAQQELADSSAQTEAARTQVADLHAQSAELEARQAQLQNDVNGYQEQLTILQPQVEELTATLAQRSSELQNVETEIARSVAIPDTETSSTQVGTIYSVGAEGPARGLSLTLNDDETFELRDRINRTVTGSYTLSQDELVLSDASGRLGNATFPMTCPLEQDETGFTIGEAADCPLTGLRFDRVEPETAE</sequence>
<dbReference type="SUPFAM" id="SSF57997">
    <property type="entry name" value="Tropomyosin"/>
    <property type="match status" value="1"/>
</dbReference>
<keyword evidence="3" id="KW-0472">Membrane</keyword>
<name>A0A6M1SP82_9HYPH</name>
<dbReference type="Proteomes" id="UP000474802">
    <property type="component" value="Unassembled WGS sequence"/>
</dbReference>
<keyword evidence="1" id="KW-0175">Coiled coil</keyword>
<reference evidence="4 5" key="1">
    <citation type="submission" date="2020-02" db="EMBL/GenBank/DDBJ databases">
        <authorList>
            <person name="Khan S.A."/>
            <person name="Jeon C.O."/>
            <person name="Chun B.H."/>
        </authorList>
    </citation>
    <scope>NUCLEOTIDE SEQUENCE [LARGE SCALE GENOMIC DNA]</scope>
    <source>
        <strain evidence="4 5">H239</strain>
    </source>
</reference>
<keyword evidence="5" id="KW-1185">Reference proteome</keyword>
<accession>A0A6M1SP82</accession>
<evidence type="ECO:0000313" key="4">
    <source>
        <dbReference type="EMBL" id="NGP18484.1"/>
    </source>
</evidence>
<evidence type="ECO:0008006" key="6">
    <source>
        <dbReference type="Google" id="ProtNLM"/>
    </source>
</evidence>
<reference evidence="4 5" key="2">
    <citation type="submission" date="2020-03" db="EMBL/GenBank/DDBJ databases">
        <title>Devosia chinhatensis sp. nov., isolated from a hexachlorocyclohexane (HCH) dump site in India.</title>
        <authorList>
            <person name="Kumar M."/>
            <person name="Lal R."/>
        </authorList>
    </citation>
    <scope>NUCLEOTIDE SEQUENCE [LARGE SCALE GENOMIC DNA]</scope>
    <source>
        <strain evidence="4 5">H239</strain>
    </source>
</reference>
<evidence type="ECO:0000313" key="5">
    <source>
        <dbReference type="Proteomes" id="UP000474802"/>
    </source>
</evidence>
<dbReference type="EMBL" id="JAALFG010000002">
    <property type="protein sequence ID" value="NGP18484.1"/>
    <property type="molecule type" value="Genomic_DNA"/>
</dbReference>
<proteinExistence type="predicted"/>
<comment type="caution">
    <text evidence="4">The sequence shown here is derived from an EMBL/GenBank/DDBJ whole genome shotgun (WGS) entry which is preliminary data.</text>
</comment>
<evidence type="ECO:0000256" key="2">
    <source>
        <dbReference type="SAM" id="MobiDB-lite"/>
    </source>
</evidence>
<gene>
    <name evidence="4" type="ORF">G5575_13220</name>
</gene>
<feature type="region of interest" description="Disordered" evidence="2">
    <location>
        <begin position="188"/>
        <end position="219"/>
    </location>
</feature>
<dbReference type="RefSeq" id="WP_164534686.1">
    <property type="nucleotide sequence ID" value="NZ_JAALFG010000002.1"/>
</dbReference>
<dbReference type="AlphaFoldDB" id="A0A6M1SP82"/>